<dbReference type="Gene3D" id="1.10.10.10">
    <property type="entry name" value="Winged helix-like DNA-binding domain superfamily/Winged helix DNA-binding domain"/>
    <property type="match status" value="1"/>
</dbReference>
<reference evidence="2" key="1">
    <citation type="submission" date="2017-08" db="EMBL/GenBank/DDBJ databases">
        <authorList>
            <person name="Grouzdev D.S."/>
            <person name="Gaisin V.A."/>
            <person name="Rysina M.S."/>
            <person name="Gorlenko V.M."/>
        </authorList>
    </citation>
    <scope>NUCLEOTIDE SEQUENCE [LARGE SCALE GENOMIC DNA]</scope>
    <source>
        <strain evidence="2">Kir15-3F</strain>
    </source>
</reference>
<evidence type="ECO:0000313" key="1">
    <source>
        <dbReference type="EMBL" id="PDW03829.1"/>
    </source>
</evidence>
<dbReference type="InterPro" id="IPR000944">
    <property type="entry name" value="Tscrpt_reg_Rrf2"/>
</dbReference>
<gene>
    <name evidence="1" type="ORF">CJ255_06660</name>
</gene>
<proteinExistence type="predicted"/>
<dbReference type="RefSeq" id="WP_097643310.1">
    <property type="nucleotide sequence ID" value="NZ_NQWI01000020.1"/>
</dbReference>
<dbReference type="GO" id="GO:0003700">
    <property type="term" value="F:DNA-binding transcription factor activity"/>
    <property type="evidence" value="ECO:0007669"/>
    <property type="project" value="TreeGrafter"/>
</dbReference>
<dbReference type="SUPFAM" id="SSF46785">
    <property type="entry name" value="Winged helix' DNA-binding domain"/>
    <property type="match status" value="1"/>
</dbReference>
<dbReference type="GO" id="GO:0005829">
    <property type="term" value="C:cytosol"/>
    <property type="evidence" value="ECO:0007669"/>
    <property type="project" value="TreeGrafter"/>
</dbReference>
<dbReference type="Pfam" id="PF02082">
    <property type="entry name" value="Rrf2"/>
    <property type="match status" value="1"/>
</dbReference>
<dbReference type="NCBIfam" id="TIGR00738">
    <property type="entry name" value="rrf2_super"/>
    <property type="match status" value="1"/>
</dbReference>
<evidence type="ECO:0000313" key="2">
    <source>
        <dbReference type="Proteomes" id="UP000220527"/>
    </source>
</evidence>
<accession>A0A2A6RLS6</accession>
<sequence>MRISSKGDYGLRAVFDLAQHYGQGPIQSEEIAQRQGIPANYLNQLLITMRRAGLIESLRGPQGGHMLARNPAEITLLEVLNALEGPLLPTAEPTREGMTPTLPGDHALINDLWGELRGRIEQMLAKISLEDLCQRKRERPGSLMYYI</sequence>
<dbReference type="PANTHER" id="PTHR33221:SF16">
    <property type="entry name" value="HTH-TYPE TRANSCRIPTIONAL REGULATOR SLR0846-RELATED"/>
    <property type="match status" value="1"/>
</dbReference>
<dbReference type="PANTHER" id="PTHR33221">
    <property type="entry name" value="WINGED HELIX-TURN-HELIX TRANSCRIPTIONAL REGULATOR, RRF2 FAMILY"/>
    <property type="match status" value="1"/>
</dbReference>
<dbReference type="InterPro" id="IPR036390">
    <property type="entry name" value="WH_DNA-bd_sf"/>
</dbReference>
<name>A0A2A6RLS6_9CHLR</name>
<comment type="caution">
    <text evidence="1">The sequence shown here is derived from an EMBL/GenBank/DDBJ whole genome shotgun (WGS) entry which is preliminary data.</text>
</comment>
<dbReference type="AlphaFoldDB" id="A0A2A6RLS6"/>
<dbReference type="InterPro" id="IPR036388">
    <property type="entry name" value="WH-like_DNA-bd_sf"/>
</dbReference>
<keyword evidence="2" id="KW-1185">Reference proteome</keyword>
<dbReference type="EMBL" id="NQWI01000020">
    <property type="protein sequence ID" value="PDW03829.1"/>
    <property type="molecule type" value="Genomic_DNA"/>
</dbReference>
<dbReference type="PROSITE" id="PS51197">
    <property type="entry name" value="HTH_RRF2_2"/>
    <property type="match status" value="1"/>
</dbReference>
<dbReference type="Proteomes" id="UP000220527">
    <property type="component" value="Unassembled WGS sequence"/>
</dbReference>
<dbReference type="OrthoDB" id="9808360at2"/>
<organism evidence="1 2">
    <name type="scientific">Candidatus Viridilinea mediisalina</name>
    <dbReference type="NCBI Taxonomy" id="2024553"/>
    <lineage>
        <taxon>Bacteria</taxon>
        <taxon>Bacillati</taxon>
        <taxon>Chloroflexota</taxon>
        <taxon>Chloroflexia</taxon>
        <taxon>Chloroflexales</taxon>
        <taxon>Chloroflexineae</taxon>
        <taxon>Oscillochloridaceae</taxon>
        <taxon>Candidatus Viridilinea</taxon>
    </lineage>
</organism>
<protein>
    <submittedName>
        <fullName evidence="1">Rrf2 family transcriptional regulator</fullName>
    </submittedName>
</protein>